<feature type="compositionally biased region" description="Acidic residues" evidence="1">
    <location>
        <begin position="2691"/>
        <end position="2701"/>
    </location>
</feature>
<dbReference type="OMA" id="YALYREC"/>
<feature type="compositionally biased region" description="Low complexity" evidence="1">
    <location>
        <begin position="867"/>
        <end position="880"/>
    </location>
</feature>
<feature type="region of interest" description="Disordered" evidence="1">
    <location>
        <begin position="1844"/>
        <end position="1912"/>
    </location>
</feature>
<reference evidence="2 3" key="1">
    <citation type="submission" date="2015-07" db="EMBL/GenBank/DDBJ databases">
        <title>High-quality genome of monoxenous trypanosomatid Leptomonas pyrrhocoris.</title>
        <authorList>
            <person name="Flegontov P."/>
            <person name="Butenko A."/>
            <person name="Firsov S."/>
            <person name="Vlcek C."/>
            <person name="Logacheva M.D."/>
            <person name="Field M."/>
            <person name="Filatov D."/>
            <person name="Flegontova O."/>
            <person name="Gerasimov E."/>
            <person name="Jackson A.P."/>
            <person name="Kelly S."/>
            <person name="Opperdoes F."/>
            <person name="O'Reilly A."/>
            <person name="Votypka J."/>
            <person name="Yurchenko V."/>
            <person name="Lukes J."/>
        </authorList>
    </citation>
    <scope>NUCLEOTIDE SEQUENCE [LARGE SCALE GENOMIC DNA]</scope>
    <source>
        <strain evidence="2">H10</strain>
    </source>
</reference>
<feature type="region of interest" description="Disordered" evidence="1">
    <location>
        <begin position="2714"/>
        <end position="2736"/>
    </location>
</feature>
<dbReference type="Proteomes" id="UP000037923">
    <property type="component" value="Unassembled WGS sequence"/>
</dbReference>
<comment type="caution">
    <text evidence="2">The sequence shown here is derived from an EMBL/GenBank/DDBJ whole genome shotgun (WGS) entry which is preliminary data.</text>
</comment>
<proteinExistence type="predicted"/>
<feature type="compositionally biased region" description="Basic residues" evidence="1">
    <location>
        <begin position="1753"/>
        <end position="1770"/>
    </location>
</feature>
<feature type="compositionally biased region" description="Polar residues" evidence="1">
    <location>
        <begin position="603"/>
        <end position="616"/>
    </location>
</feature>
<feature type="compositionally biased region" description="Polar residues" evidence="1">
    <location>
        <begin position="2521"/>
        <end position="2530"/>
    </location>
</feature>
<gene>
    <name evidence="2" type="ORF">ABB37_05653</name>
</gene>
<feature type="compositionally biased region" description="Low complexity" evidence="1">
    <location>
        <begin position="1781"/>
        <end position="1790"/>
    </location>
</feature>
<feature type="compositionally biased region" description="Low complexity" evidence="1">
    <location>
        <begin position="2384"/>
        <end position="2398"/>
    </location>
</feature>
<feature type="compositionally biased region" description="Low complexity" evidence="1">
    <location>
        <begin position="295"/>
        <end position="305"/>
    </location>
</feature>
<feature type="region of interest" description="Disordered" evidence="1">
    <location>
        <begin position="280"/>
        <end position="320"/>
    </location>
</feature>
<feature type="compositionally biased region" description="Low complexity" evidence="1">
    <location>
        <begin position="1237"/>
        <end position="1262"/>
    </location>
</feature>
<dbReference type="OrthoDB" id="273537at2759"/>
<feature type="compositionally biased region" description="Polar residues" evidence="1">
    <location>
        <begin position="629"/>
        <end position="642"/>
    </location>
</feature>
<feature type="compositionally biased region" description="Low complexity" evidence="1">
    <location>
        <begin position="2446"/>
        <end position="2456"/>
    </location>
</feature>
<feature type="region of interest" description="Disordered" evidence="1">
    <location>
        <begin position="2520"/>
        <end position="2560"/>
    </location>
</feature>
<feature type="compositionally biased region" description="Polar residues" evidence="1">
    <location>
        <begin position="402"/>
        <end position="415"/>
    </location>
</feature>
<feature type="compositionally biased region" description="Low complexity" evidence="1">
    <location>
        <begin position="416"/>
        <end position="467"/>
    </location>
</feature>
<evidence type="ECO:0000313" key="3">
    <source>
        <dbReference type="Proteomes" id="UP000037923"/>
    </source>
</evidence>
<evidence type="ECO:0000313" key="2">
    <source>
        <dbReference type="EMBL" id="KPA79146.1"/>
    </source>
</evidence>
<feature type="region of interest" description="Disordered" evidence="1">
    <location>
        <begin position="384"/>
        <end position="467"/>
    </location>
</feature>
<feature type="region of interest" description="Disordered" evidence="1">
    <location>
        <begin position="1233"/>
        <end position="1269"/>
    </location>
</feature>
<feature type="region of interest" description="Disordered" evidence="1">
    <location>
        <begin position="2679"/>
        <end position="2702"/>
    </location>
</feature>
<feature type="compositionally biased region" description="Low complexity" evidence="1">
    <location>
        <begin position="617"/>
        <end position="628"/>
    </location>
</feature>
<dbReference type="RefSeq" id="XP_015657585.1">
    <property type="nucleotide sequence ID" value="XM_015803760.1"/>
</dbReference>
<feature type="compositionally biased region" description="Polar residues" evidence="1">
    <location>
        <begin position="716"/>
        <end position="730"/>
    </location>
</feature>
<dbReference type="GeneID" id="26905943"/>
<feature type="region of interest" description="Disordered" evidence="1">
    <location>
        <begin position="802"/>
        <end position="823"/>
    </location>
</feature>
<feature type="compositionally biased region" description="Basic residues" evidence="1">
    <location>
        <begin position="1870"/>
        <end position="1892"/>
    </location>
</feature>
<dbReference type="EMBL" id="LGTL01000011">
    <property type="protein sequence ID" value="KPA79146.1"/>
    <property type="molecule type" value="Genomic_DNA"/>
</dbReference>
<feature type="region of interest" description="Disordered" evidence="1">
    <location>
        <begin position="858"/>
        <end position="908"/>
    </location>
</feature>
<feature type="compositionally biased region" description="Gly residues" evidence="1">
    <location>
        <begin position="1739"/>
        <end position="1750"/>
    </location>
</feature>
<feature type="region of interest" description="Disordered" evidence="1">
    <location>
        <begin position="603"/>
        <end position="642"/>
    </location>
</feature>
<evidence type="ECO:0000256" key="1">
    <source>
        <dbReference type="SAM" id="MobiDB-lite"/>
    </source>
</evidence>
<dbReference type="VEuPathDB" id="TriTrypDB:LpyrH10_11_1180"/>
<feature type="region of interest" description="Disordered" evidence="1">
    <location>
        <begin position="1962"/>
        <end position="1984"/>
    </location>
</feature>
<feature type="compositionally biased region" description="Low complexity" evidence="1">
    <location>
        <begin position="156"/>
        <end position="181"/>
    </location>
</feature>
<organism evidence="2 3">
    <name type="scientific">Leptomonas pyrrhocoris</name>
    <name type="common">Firebug parasite</name>
    <dbReference type="NCBI Taxonomy" id="157538"/>
    <lineage>
        <taxon>Eukaryota</taxon>
        <taxon>Discoba</taxon>
        <taxon>Euglenozoa</taxon>
        <taxon>Kinetoplastea</taxon>
        <taxon>Metakinetoplastina</taxon>
        <taxon>Trypanosomatida</taxon>
        <taxon>Trypanosomatidae</taxon>
        <taxon>Leishmaniinae</taxon>
        <taxon>Leptomonas</taxon>
    </lineage>
</organism>
<protein>
    <submittedName>
        <fullName evidence="2">Uncharacterized protein</fullName>
    </submittedName>
</protein>
<feature type="region of interest" description="Disordered" evidence="1">
    <location>
        <begin position="678"/>
        <end position="758"/>
    </location>
</feature>
<sequence length="2812" mass="297847">MFPGGYLPDYGTPRGRRTTAVPAPTAISPASPRSANPTTGNANLPNASDVVSVAALPHSPAAATDGHIFAPAGRVDTKFALPPALITCLVRHIDSQHNVLATPAIVEKCLRDLQLRLMPWVPVERVFGSTMRATVPVGASTTSASACQAHKPGDIRPLSSSSPAAGRSSLPNGAVVPGGDPAAPPLPSTPHAGSYLAGSHVHLQLAKTTDNSVATADGASVLHLLFYAVDEPESRPSHLGHVVQEWQEALKAKGEEHDCMVLLVHGDLVAASEAAARMAEEAQHVGGDGPQAAGSVSTARTAASASPPPAPPSSTRPAVLQDKVDAAAAQLRKYYKELHDLKLSPQQVSAYMPNETPMRVVERLRPAVIARGGRLRQSLQIAAARKRQFPQDPSTKPKPFSGLSSPPTAGATPTLSPANNPISSSSPPASSPQPTSSPQRTVSPAAAAAATSPSAARHAAPPSSSSDANARYFNVQALWRTGYDLVVHYLQYGFVFDAREALEHLYLEYYNNSDDYMFLRTPVATLERLGRVPNLFDSHGHGGWEVGRTGYPKALEPGSELLEGLLLLASAEITCSLLLGEAATALRRYNTFVQVTREKFEEWNTSEAQTKSQATPSSASSDKAANAAPTSPQRQQHQQAIEATSGVTSSTYQQFFLLQCYLSGLRMWWPTSGLCRPRKAISSRTSPAPAPTAAAADEPQSSAGKEKQLHGDSAATVPSQRTPRASSTFSPLRLPPLEMASPPDTVKQAALPAPEDGADMDGSVAVALSTSPLLLPNSEDPAAALGIAAPLSSPNFTTTYVTSTASPPLPGAPEEDGGGGGVRYSITNPSFAAPGGTPMSAQSSRRVSSFAGRAEFISADRQGGGATTTTPLLAPASASSNGVRSGERCNSSEEGYNAAQLPLGGEDEEDDSVRFELNYLTAGSEDTVQVSAGYLVELAISTGLVAPSMEPAELSGTAEAIREATEGTNAGLVRELQQRQRQLRRSCAEAASLLERARDSLAAVAHDLGYSPFRRFMNALSFDDEGTGEMYRDKERRASPAAPAATVTAVATSTAFSNIEELSSPAQALRLWRTLTAMAALALHISDQRRREFHLYSRLAVTFLSDHPTVTANIVADRLLPYVKTLGWRHVELFVRRLYVEAREQLMRRVGLFDALMRTSAPTQGDLGHNKNGSSAAATWEEVHKVDSTVWLRIFRTGWAYALYRECILVLIRSGVEDPQDSAASLLLADGDTTGTQQQQQQQQQQYSRRPPASLSGSASSPFGMTSEEGAVGSLGTRLFAYRPKEQWWRELIRVDALVMSTFYANEPPEYPMDHPMSPLMVRLERQRSPAAVTTDDGAMPFSNLAAGALVADVDEMVRVSLIMTSAVNPLVGPDGGLHLRVTSPNTHTSRSAQTVRLQLTLESRKDWADEEEPTHVVHLHDCAEAAYDEVNHQLRAVFLFPVCHAGVYCVRRIRLCNGKTWLVRYPQYGSSTGGSKGRRGCHRGLPMLFSRGGGIPASHASASPASFQPVTRAPVLRVPEPRSSVHLRLTLPSEAHCFADSVDYATLEVDLEDPLPLTLSSGGGQPSSAGAFSKSTDKTGIETATAVGGRGENDDSADEGAECSCFYEASPGNLLLPLSVTAAGASGRHSREPGTSIGEDVMELGSQQRLASVSPGYRALLLNDGAGVAESVVGLADGLRSRGGAPLVAAVVLGTPSLYRQRGTSSSAGPAVEPSRTGPDASLTQLLASRSPDMGAASVGGGLMEGGGAASHRGHASLHPCRNPHRSPSHRATPADGHHSSSARSSSHHPLCASPPLAAAGPPRTSNNSDGNLRYKSAFKPLRVGNTTENNTTAAATAAETVGVKDGALPSPGSNNSARILPPADRPRSKSAHHAAHFHQRTPHRLPHHPRSLAASEPSAHDGGGVGAEDGFARKSRHSFADAAGYLVGLGGAINTAAVRLSSSLQAVDADRLQLLLKHPVKTHKAGEKTASPTPSAKGFSSSSSTSAAAAAAVAYTSVPIHLGVYLNSIPPPELQTHAPSTLSPPEATRATELADTLGPLLQAVANNSATASMDRLRESVIRLLPSHSVLQATSSSVRTSPVTVAGAGDDKAGVARILVSQMRLRVPLLPLLVTPAATAPVKSAEEATRDLNPPHGNNSSSNIPAPPSSPSSSSSAEVAKQARITFTCMRGREPSTTSLSTVIPFQLAISCDYAFKHFQGRVYCLVRMKNLLKTTSLWMRGAVLTVLDPEPSYEIVRVCDVYEQLLATEWKPQEELSILYELDLIASFHPVQPECAHQVQMKVFYSSWVKSFLAMPAEDRLVLRPETLPSTEATAESVELIHGEEEGNGHASSAPTTALPLRRSSTERDPDDFLCALKSEPNGEDNNDPLSARTPAPGGNAAGSSLATTLAHTAAGAQGGHRVSTTVTSGFSDHSEGSVTHSATQVAHSSPTNFSPKSEDGADTSSRSRSSGTTSGAVHFNVLILRQLEETCNSVVGPVATFHSKHLCVFNIVMYAESPWTMRFGAATNYVARAPTPPLSRTASTISKESWGGSPLRSSAQPARMAHPHHHRPPSIFSSAPTGAAAGGFSGNYTGTNNPTTADTDSFFGNAIVDQPADFVFVAGEPVRFCVRLQPLAQNWPEDANMEETFFIRLTYNPEEWMVIGKQRDRRTLSLMEEVTVYFNAVPLLPRNAADVNADTQRFPRSNAVDEDEQDEEGGEGNASLLFVEEGEKGGGATGAAPSSRHLAGHAVRDEGILQTPTVEMFWERKKSAAGTTATDDASTAAHHRFDSQTPAAAAPSAYEDAVMGEAVLIDVVQFRTWVRVRKHSH</sequence>
<feature type="region of interest" description="Disordered" evidence="1">
    <location>
        <begin position="2327"/>
        <end position="2456"/>
    </location>
</feature>
<dbReference type="PANTHER" id="PTHR24216">
    <property type="entry name" value="PAXILLIN-RELATED"/>
    <property type="match status" value="1"/>
</dbReference>
<name>A0A0M9FZM7_LEPPY</name>
<keyword evidence="3" id="KW-1185">Reference proteome</keyword>
<feature type="region of interest" description="Disordered" evidence="1">
    <location>
        <begin position="2124"/>
        <end position="2158"/>
    </location>
</feature>
<feature type="region of interest" description="Disordered" evidence="1">
    <location>
        <begin position="142"/>
        <end position="193"/>
    </location>
</feature>
<feature type="compositionally biased region" description="Polar residues" evidence="1">
    <location>
        <begin position="2405"/>
        <end position="2438"/>
    </location>
</feature>
<feature type="region of interest" description="Disordered" evidence="1">
    <location>
        <begin position="1701"/>
        <end position="1721"/>
    </location>
</feature>
<feature type="compositionally biased region" description="Polar residues" evidence="1">
    <location>
        <begin position="31"/>
        <end position="44"/>
    </location>
</feature>
<accession>A0A0M9FZM7</accession>
<feature type="region of interest" description="Disordered" evidence="1">
    <location>
        <begin position="1"/>
        <end position="44"/>
    </location>
</feature>
<feature type="compositionally biased region" description="Low complexity" evidence="1">
    <location>
        <begin position="682"/>
        <end position="696"/>
    </location>
</feature>
<feature type="region of interest" description="Disordered" evidence="1">
    <location>
        <begin position="1733"/>
        <end position="1815"/>
    </location>
</feature>